<dbReference type="NCBIfam" id="TIGR01575">
    <property type="entry name" value="rimI"/>
    <property type="match status" value="1"/>
</dbReference>
<keyword evidence="8" id="KW-1185">Reference proteome</keyword>
<dbReference type="InterPro" id="IPR000182">
    <property type="entry name" value="GNAT_dom"/>
</dbReference>
<dbReference type="InterPro" id="IPR006464">
    <property type="entry name" value="AcTrfase_RimI/Ard1"/>
</dbReference>
<comment type="function">
    <text evidence="5">Acetylates the N-terminal alanine of ribosomal protein bS18.</text>
</comment>
<dbReference type="InterPro" id="IPR016181">
    <property type="entry name" value="Acyl_CoA_acyltransferase"/>
</dbReference>
<dbReference type="AlphaFoldDB" id="A0A511XLV1"/>
<comment type="caution">
    <text evidence="7">The sequence shown here is derived from an EMBL/GenBank/DDBJ whole genome shotgun (WGS) entry which is preliminary data.</text>
</comment>
<accession>A0A511XLV1</accession>
<dbReference type="Proteomes" id="UP000321746">
    <property type="component" value="Unassembled WGS sequence"/>
</dbReference>
<evidence type="ECO:0000313" key="8">
    <source>
        <dbReference type="Proteomes" id="UP000321746"/>
    </source>
</evidence>
<dbReference type="GO" id="GO:0008999">
    <property type="term" value="F:protein-N-terminal-alanine acetyltransferase activity"/>
    <property type="evidence" value="ECO:0007669"/>
    <property type="project" value="UniProtKB-EC"/>
</dbReference>
<evidence type="ECO:0000256" key="1">
    <source>
        <dbReference type="ARBA" id="ARBA00005395"/>
    </source>
</evidence>
<organism evidence="7 8">
    <name type="scientific">Acetobacter oeni</name>
    <dbReference type="NCBI Taxonomy" id="304077"/>
    <lineage>
        <taxon>Bacteria</taxon>
        <taxon>Pseudomonadati</taxon>
        <taxon>Pseudomonadota</taxon>
        <taxon>Alphaproteobacteria</taxon>
        <taxon>Acetobacterales</taxon>
        <taxon>Acetobacteraceae</taxon>
        <taxon>Acetobacter</taxon>
    </lineage>
</organism>
<dbReference type="SUPFAM" id="SSF55729">
    <property type="entry name" value="Acyl-CoA N-acyltransferases (Nat)"/>
    <property type="match status" value="1"/>
</dbReference>
<dbReference type="EC" id="2.3.1.266" evidence="5"/>
<dbReference type="EMBL" id="BJYG01000029">
    <property type="protein sequence ID" value="GEN63919.1"/>
    <property type="molecule type" value="Genomic_DNA"/>
</dbReference>
<comment type="similarity">
    <text evidence="1 5">Belongs to the acetyltransferase family. RimI subfamily.</text>
</comment>
<evidence type="ECO:0000256" key="5">
    <source>
        <dbReference type="RuleBase" id="RU363094"/>
    </source>
</evidence>
<dbReference type="InterPro" id="IPR050680">
    <property type="entry name" value="YpeA/RimI_acetyltransf"/>
</dbReference>
<dbReference type="PANTHER" id="PTHR43420:SF44">
    <property type="entry name" value="ACETYLTRANSFERASE YPEA"/>
    <property type="match status" value="1"/>
</dbReference>
<feature type="domain" description="N-acetyltransferase" evidence="6">
    <location>
        <begin position="5"/>
        <end position="149"/>
    </location>
</feature>
<evidence type="ECO:0000256" key="3">
    <source>
        <dbReference type="ARBA" id="ARBA00022679"/>
    </source>
</evidence>
<name>A0A511XLV1_9PROT</name>
<comment type="subcellular location">
    <subcellularLocation>
        <location evidence="5">Cytoplasm</location>
    </subcellularLocation>
</comment>
<dbReference type="GO" id="GO:0005737">
    <property type="term" value="C:cytoplasm"/>
    <property type="evidence" value="ECO:0007669"/>
    <property type="project" value="UniProtKB-SubCell"/>
</dbReference>
<gene>
    <name evidence="7" type="primary">rimI</name>
    <name evidence="7" type="ORF">AOE01nite_21430</name>
</gene>
<keyword evidence="4" id="KW-0012">Acyltransferase</keyword>
<evidence type="ECO:0000313" key="7">
    <source>
        <dbReference type="EMBL" id="GEN63919.1"/>
    </source>
</evidence>
<sequence length="149" mass="16644">MSASQDITEAGPEFCEVYAAIHAESFEGSERWSASAFRSFLEMPRTLSLIASQDNEPTGFILARLAGDEAEILTLAVSRTFRRRGVAMALLRALRNRLENLNTTQLFLEVSARNEPAKALYLAADFEKIGTRPRYYADGSDADIMIWMT</sequence>
<comment type="catalytic activity">
    <reaction evidence="5">
        <text>N-terminal L-alanyl-[ribosomal protein bS18] + acetyl-CoA = N-terminal N(alpha)-acetyl-L-alanyl-[ribosomal protein bS18] + CoA + H(+)</text>
        <dbReference type="Rhea" id="RHEA:43756"/>
        <dbReference type="Rhea" id="RHEA-COMP:10676"/>
        <dbReference type="Rhea" id="RHEA-COMP:10677"/>
        <dbReference type="ChEBI" id="CHEBI:15378"/>
        <dbReference type="ChEBI" id="CHEBI:57287"/>
        <dbReference type="ChEBI" id="CHEBI:57288"/>
        <dbReference type="ChEBI" id="CHEBI:64718"/>
        <dbReference type="ChEBI" id="CHEBI:83683"/>
        <dbReference type="EC" id="2.3.1.266"/>
    </reaction>
</comment>
<protein>
    <recommendedName>
        <fullName evidence="5">[Ribosomal protein bS18]-alanine N-acetyltransferase</fullName>
        <ecNumber evidence="5">2.3.1.266</ecNumber>
    </recommendedName>
</protein>
<dbReference type="RefSeq" id="WP_146889381.1">
    <property type="nucleotide sequence ID" value="NZ_BJYG01000029.1"/>
</dbReference>
<dbReference type="CDD" id="cd04301">
    <property type="entry name" value="NAT_SF"/>
    <property type="match status" value="1"/>
</dbReference>
<dbReference type="PANTHER" id="PTHR43420">
    <property type="entry name" value="ACETYLTRANSFERASE"/>
    <property type="match status" value="1"/>
</dbReference>
<reference evidence="7 8" key="1">
    <citation type="submission" date="2019-07" db="EMBL/GenBank/DDBJ databases">
        <title>Whole genome shotgun sequence of Acetobacter oeni NBRC 105207.</title>
        <authorList>
            <person name="Hosoyama A."/>
            <person name="Uohara A."/>
            <person name="Ohji S."/>
            <person name="Ichikawa N."/>
        </authorList>
    </citation>
    <scope>NUCLEOTIDE SEQUENCE [LARGE SCALE GENOMIC DNA]</scope>
    <source>
        <strain evidence="7 8">NBRC 105207</strain>
    </source>
</reference>
<dbReference type="OrthoDB" id="9804026at2"/>
<dbReference type="Gene3D" id="3.40.630.30">
    <property type="match status" value="1"/>
</dbReference>
<evidence type="ECO:0000259" key="6">
    <source>
        <dbReference type="PROSITE" id="PS51186"/>
    </source>
</evidence>
<keyword evidence="2 5" id="KW-0963">Cytoplasm</keyword>
<evidence type="ECO:0000256" key="4">
    <source>
        <dbReference type="ARBA" id="ARBA00023315"/>
    </source>
</evidence>
<dbReference type="PROSITE" id="PS51186">
    <property type="entry name" value="GNAT"/>
    <property type="match status" value="1"/>
</dbReference>
<dbReference type="Pfam" id="PF00583">
    <property type="entry name" value="Acetyltransf_1"/>
    <property type="match status" value="1"/>
</dbReference>
<keyword evidence="3 7" id="KW-0808">Transferase</keyword>
<proteinExistence type="inferred from homology"/>
<evidence type="ECO:0000256" key="2">
    <source>
        <dbReference type="ARBA" id="ARBA00022490"/>
    </source>
</evidence>